<keyword evidence="1" id="KW-1133">Transmembrane helix</keyword>
<protein>
    <submittedName>
        <fullName evidence="2">Uncharacterized protein</fullName>
    </submittedName>
</protein>
<evidence type="ECO:0000313" key="3">
    <source>
        <dbReference type="Proteomes" id="UP000008237"/>
    </source>
</evidence>
<proteinExistence type="predicted"/>
<dbReference type="OrthoDB" id="6765072at2759"/>
<feature type="transmembrane region" description="Helical" evidence="1">
    <location>
        <begin position="206"/>
        <end position="226"/>
    </location>
</feature>
<gene>
    <name evidence="2" type="ORF">EAI_08311</name>
</gene>
<reference evidence="2 3" key="1">
    <citation type="journal article" date="2010" name="Science">
        <title>Genomic comparison of the ants Camponotus floridanus and Harpegnathos saltator.</title>
        <authorList>
            <person name="Bonasio R."/>
            <person name="Zhang G."/>
            <person name="Ye C."/>
            <person name="Mutti N.S."/>
            <person name="Fang X."/>
            <person name="Qin N."/>
            <person name="Donahue G."/>
            <person name="Yang P."/>
            <person name="Li Q."/>
            <person name="Li C."/>
            <person name="Zhang P."/>
            <person name="Huang Z."/>
            <person name="Berger S.L."/>
            <person name="Reinberg D."/>
            <person name="Wang J."/>
            <person name="Liebig J."/>
        </authorList>
    </citation>
    <scope>NUCLEOTIDE SEQUENCE [LARGE SCALE GENOMIC DNA]</scope>
    <source>
        <strain evidence="2 3">R22 G/1</strain>
    </source>
</reference>
<keyword evidence="1" id="KW-0472">Membrane</keyword>
<dbReference type="EMBL" id="GL451645">
    <property type="protein sequence ID" value="EFN78845.1"/>
    <property type="molecule type" value="Genomic_DNA"/>
</dbReference>
<keyword evidence="3" id="KW-1185">Reference proteome</keyword>
<dbReference type="AlphaFoldDB" id="E2BZN0"/>
<evidence type="ECO:0000256" key="1">
    <source>
        <dbReference type="SAM" id="Phobius"/>
    </source>
</evidence>
<dbReference type="InParanoid" id="E2BZN0"/>
<name>E2BZN0_HARSA</name>
<keyword evidence="1" id="KW-0812">Transmembrane</keyword>
<accession>E2BZN0</accession>
<feature type="transmembrane region" description="Helical" evidence="1">
    <location>
        <begin position="94"/>
        <end position="112"/>
    </location>
</feature>
<sequence>MIEDWNVCTSVSSKTQMINKAILCHRFSKCTIGAYTMNLLLFGITNIFVQKSVSFDQVDEERQLLIKMKLPFMYNTSPIYEIVMITQFLLQYTLALMAGMLNVFIVTLNVILEQIHNSVCIHIALVRIETCSEQNPYAVDTEVTETVDSDSWQIRRFISGDFHKRGANVEEAQEREIMLPTSTIDGPMGFTLRLIGIWPDCLCKNLLPILWTIVMLASQIFQYWYLFTHIGSDTLNDLAHSLSLCFSNSLLFLKLNILWWNRR</sequence>
<feature type="transmembrane region" description="Helical" evidence="1">
    <location>
        <begin position="32"/>
        <end position="49"/>
    </location>
</feature>
<organism evidence="3">
    <name type="scientific">Harpegnathos saltator</name>
    <name type="common">Jerdon's jumping ant</name>
    <dbReference type="NCBI Taxonomy" id="610380"/>
    <lineage>
        <taxon>Eukaryota</taxon>
        <taxon>Metazoa</taxon>
        <taxon>Ecdysozoa</taxon>
        <taxon>Arthropoda</taxon>
        <taxon>Hexapoda</taxon>
        <taxon>Insecta</taxon>
        <taxon>Pterygota</taxon>
        <taxon>Neoptera</taxon>
        <taxon>Endopterygota</taxon>
        <taxon>Hymenoptera</taxon>
        <taxon>Apocrita</taxon>
        <taxon>Aculeata</taxon>
        <taxon>Formicoidea</taxon>
        <taxon>Formicidae</taxon>
        <taxon>Ponerinae</taxon>
        <taxon>Ponerini</taxon>
        <taxon>Harpegnathos</taxon>
    </lineage>
</organism>
<evidence type="ECO:0000313" key="2">
    <source>
        <dbReference type="EMBL" id="EFN78845.1"/>
    </source>
</evidence>
<feature type="transmembrane region" description="Helical" evidence="1">
    <location>
        <begin position="238"/>
        <end position="260"/>
    </location>
</feature>
<dbReference type="Proteomes" id="UP000008237">
    <property type="component" value="Unassembled WGS sequence"/>
</dbReference>